<organism evidence="2 3">
    <name type="scientific">Neorhizobium phenanthreniclasticum</name>
    <dbReference type="NCBI Taxonomy" id="3157917"/>
    <lineage>
        <taxon>Bacteria</taxon>
        <taxon>Pseudomonadati</taxon>
        <taxon>Pseudomonadota</taxon>
        <taxon>Alphaproteobacteria</taxon>
        <taxon>Hyphomicrobiales</taxon>
        <taxon>Rhizobiaceae</taxon>
        <taxon>Rhizobium/Agrobacterium group</taxon>
        <taxon>Neorhizobium</taxon>
    </lineage>
</organism>
<accession>A0ABV0MBK4</accession>
<comment type="caution">
    <text evidence="2">The sequence shown here is derived from an EMBL/GenBank/DDBJ whole genome shotgun (WGS) entry which is preliminary data.</text>
</comment>
<reference evidence="2 3" key="1">
    <citation type="submission" date="2024-05" db="EMBL/GenBank/DDBJ databases">
        <title>Neorhizobium sp. Rsf11, a plant growth promoting and heavy metal resistant PAH-degrader.</title>
        <authorList>
            <person name="Golubev S.N."/>
            <person name="Muratova A.Y."/>
            <person name="Markelova M.I."/>
        </authorList>
    </citation>
    <scope>NUCLEOTIDE SEQUENCE [LARGE SCALE GENOMIC DNA]</scope>
    <source>
        <strain evidence="2 3">Rsf11</strain>
    </source>
</reference>
<sequence>MSNQWSLSFADIDFINSKPAATRLGLAAQLKFFSARGFFAEDGILVPHDGAEYLAEQIGVPADELTGYDFGGRTARRHCAEILQYLGFRRMTRGDREALSRWIIGERCPSGQSVSAMLEAVFLWCRDRNIYGPSAKELERLVRSQRQQYLDGWLHEVSAALPPETVVAMEALSLTRKGRRASMR</sequence>
<evidence type="ECO:0000313" key="3">
    <source>
        <dbReference type="Proteomes" id="UP001496627"/>
    </source>
</evidence>
<dbReference type="Proteomes" id="UP001496627">
    <property type="component" value="Unassembled WGS sequence"/>
</dbReference>
<evidence type="ECO:0000259" key="1">
    <source>
        <dbReference type="Pfam" id="PF13700"/>
    </source>
</evidence>
<protein>
    <submittedName>
        <fullName evidence="2">DUF4158 domain-containing protein</fullName>
    </submittedName>
</protein>
<dbReference type="Pfam" id="PF13700">
    <property type="entry name" value="DUF4158"/>
    <property type="match status" value="1"/>
</dbReference>
<dbReference type="InterPro" id="IPR025296">
    <property type="entry name" value="DUF4158"/>
</dbReference>
<name>A0ABV0MBK4_9HYPH</name>
<feature type="domain" description="DUF4158" evidence="1">
    <location>
        <begin position="4"/>
        <end position="143"/>
    </location>
</feature>
<gene>
    <name evidence="2" type="ORF">ABK249_30680</name>
</gene>
<dbReference type="EMBL" id="JBEAAL010000039">
    <property type="protein sequence ID" value="MEQ1409276.1"/>
    <property type="molecule type" value="Genomic_DNA"/>
</dbReference>
<keyword evidence="3" id="KW-1185">Reference proteome</keyword>
<proteinExistence type="predicted"/>
<evidence type="ECO:0000313" key="2">
    <source>
        <dbReference type="EMBL" id="MEQ1409276.1"/>
    </source>
</evidence>
<dbReference type="RefSeq" id="WP_227705959.1">
    <property type="nucleotide sequence ID" value="NZ_JBEAAL010000039.1"/>
</dbReference>